<dbReference type="EMBL" id="SGPK01000122">
    <property type="protein sequence ID" value="THH07891.1"/>
    <property type="molecule type" value="Genomic_DNA"/>
</dbReference>
<name>A0A4S4LA08_9AGAM</name>
<accession>A0A4S4LA08</accession>
<organism evidence="1 2">
    <name type="scientific">Phellinidium pouzarii</name>
    <dbReference type="NCBI Taxonomy" id="167371"/>
    <lineage>
        <taxon>Eukaryota</taxon>
        <taxon>Fungi</taxon>
        <taxon>Dikarya</taxon>
        <taxon>Basidiomycota</taxon>
        <taxon>Agaricomycotina</taxon>
        <taxon>Agaricomycetes</taxon>
        <taxon>Hymenochaetales</taxon>
        <taxon>Hymenochaetaceae</taxon>
        <taxon>Phellinidium</taxon>
    </lineage>
</organism>
<dbReference type="Proteomes" id="UP000308199">
    <property type="component" value="Unassembled WGS sequence"/>
</dbReference>
<comment type="caution">
    <text evidence="1">The sequence shown here is derived from an EMBL/GenBank/DDBJ whole genome shotgun (WGS) entry which is preliminary data.</text>
</comment>
<sequence length="676" mass="77057">MPNIQYPFRIQSRDIDQHTCFTSSTASSNMTADGLPGAGRTLGSLYAVAGRSLEITLSRVAERLGYGPRATAVRIQRRRQIIRHASTTEISWSTHSPEAIRAQSKKLEMDCKRLLKYARLPLTKKQAMDQVVDLSIDDPYIRGLLLIMGAVSTIDTALKDPALWFNYDSSLQSSTRRALVVLTSTEVNVLAQKIELTPSWSDAIHEDLVAYLYDLDHSFLVIRHLSRHLMIPIKMHIWSRAIEQIVNIIDTHPGDVEFEECDRIFGYLLFYLNRDHATNDFEPDIWSAVLEIILRHADKLPQTVSTETFWWWITDVQGNRPIENHNSLHAYYLMSLLMRGIVTANGSEYVDLYSTYQQYHFKPLLDLLRSPPDLALCRFVHKWFQAEMDSVRTVPEAKELTSLCQELAIYGTSDESFLRDRVARCARVLLSTDIYCRTSMLRTLLSTGLYKSSDLTIMLEETAKICTPSPSPSPWGWFYLYIYRHLDADGKLLNITHRPCRDLARTGMMGHEFHELCLRSDDVFELHLQHGRAFSSAGHHPIFAGYTTNGERAYVAKARFGHNFSSCYCIVTEGTKLEDLRIRTRPRAANGVMKEITPISLSVYVFRYVPNAHTESDRFSRVLDGIVSVATGPFYWKPLSPSYSLPRVSVQSHISDSDAEKILDIAIAEEAHTSYI</sequence>
<evidence type="ECO:0000313" key="1">
    <source>
        <dbReference type="EMBL" id="THH07891.1"/>
    </source>
</evidence>
<reference evidence="1 2" key="1">
    <citation type="submission" date="2019-02" db="EMBL/GenBank/DDBJ databases">
        <title>Genome sequencing of the rare red list fungi Phellinidium pouzarii.</title>
        <authorList>
            <person name="Buettner E."/>
            <person name="Kellner H."/>
        </authorList>
    </citation>
    <scope>NUCLEOTIDE SEQUENCE [LARGE SCALE GENOMIC DNA]</scope>
    <source>
        <strain evidence="1 2">DSM 108285</strain>
    </source>
</reference>
<dbReference type="AlphaFoldDB" id="A0A4S4LA08"/>
<protein>
    <submittedName>
        <fullName evidence="1">Uncharacterized protein</fullName>
    </submittedName>
</protein>
<evidence type="ECO:0000313" key="2">
    <source>
        <dbReference type="Proteomes" id="UP000308199"/>
    </source>
</evidence>
<keyword evidence="2" id="KW-1185">Reference proteome</keyword>
<gene>
    <name evidence="1" type="ORF">EW145_g3070</name>
</gene>
<dbReference type="OrthoDB" id="3054074at2759"/>
<proteinExistence type="predicted"/>